<sequence>MKRYLYLLFCLFLPICKAKAQSKDKNSQNTEHISTTDSTRIFSFGVANDVPYQTDKYFSNGIYMSYQSQGLGKWPLRKLMLPVPKDQDFISYYSIDLTHNLYTPRYTMEPETHMGDHPYSSYLLFGYEKVNYSNSRKIKFGSKLSVGVIGPMAGGEFVQSGFHDVAPGAEVPVGWENQIENDFLINYGAFIEKGIWNTKHFDLNAQANLNVGTLYTNAGAGITSRFGLFEGYFTGNPLRAGKYRGKKNWQVYAFFNNNLKAVGYNAVLQGGVFNSNGSNVSIIANEDLNRLVYEQTFGIAAQYKGIRAEIGQAFNTREFKSAGSHMWGYLKVSIAF</sequence>
<organism evidence="2 3">
    <name type="scientific">Aureibacter tunicatorum</name>
    <dbReference type="NCBI Taxonomy" id="866807"/>
    <lineage>
        <taxon>Bacteria</taxon>
        <taxon>Pseudomonadati</taxon>
        <taxon>Bacteroidota</taxon>
        <taxon>Cytophagia</taxon>
        <taxon>Cytophagales</taxon>
        <taxon>Persicobacteraceae</taxon>
        <taxon>Aureibacter</taxon>
    </lineage>
</organism>
<reference evidence="2" key="1">
    <citation type="submission" date="2023-07" db="EMBL/GenBank/DDBJ databases">
        <title>Genomic Encyclopedia of Type Strains, Phase IV (KMG-IV): sequencing the most valuable type-strain genomes for metagenomic binning, comparative biology and taxonomic classification.</title>
        <authorList>
            <person name="Goeker M."/>
        </authorList>
    </citation>
    <scope>NUCLEOTIDE SEQUENCE</scope>
    <source>
        <strain evidence="2">DSM 26174</strain>
    </source>
</reference>
<evidence type="ECO:0008006" key="4">
    <source>
        <dbReference type="Google" id="ProtNLM"/>
    </source>
</evidence>
<name>A0AAE3XGE6_9BACT</name>
<dbReference type="InterPro" id="IPR018707">
    <property type="entry name" value="LpxR"/>
</dbReference>
<dbReference type="Proteomes" id="UP001185092">
    <property type="component" value="Unassembled WGS sequence"/>
</dbReference>
<feature type="chain" id="PRO_5042151875" description="Lipid A deacylase LpxR family protein" evidence="1">
    <location>
        <begin position="21"/>
        <end position="336"/>
    </location>
</feature>
<accession>A0AAE3XGE6</accession>
<dbReference type="Gene3D" id="2.40.128.140">
    <property type="entry name" value="Outer membrane protein"/>
    <property type="match status" value="1"/>
</dbReference>
<evidence type="ECO:0000313" key="3">
    <source>
        <dbReference type="Proteomes" id="UP001185092"/>
    </source>
</evidence>
<dbReference type="Pfam" id="PF09982">
    <property type="entry name" value="LpxR"/>
    <property type="match status" value="1"/>
</dbReference>
<keyword evidence="3" id="KW-1185">Reference proteome</keyword>
<evidence type="ECO:0000313" key="2">
    <source>
        <dbReference type="EMBL" id="MDR6237126.1"/>
    </source>
</evidence>
<dbReference type="AlphaFoldDB" id="A0AAE3XGE6"/>
<proteinExistence type="predicted"/>
<gene>
    <name evidence="2" type="ORF">HNQ88_000102</name>
</gene>
<dbReference type="InterPro" id="IPR037107">
    <property type="entry name" value="Put_OMP_sf"/>
</dbReference>
<keyword evidence="1" id="KW-0732">Signal</keyword>
<evidence type="ECO:0000256" key="1">
    <source>
        <dbReference type="SAM" id="SignalP"/>
    </source>
</evidence>
<protein>
    <recommendedName>
        <fullName evidence="4">Lipid A deacylase LpxR family protein</fullName>
    </recommendedName>
</protein>
<dbReference type="RefSeq" id="WP_309936565.1">
    <property type="nucleotide sequence ID" value="NZ_AP025305.1"/>
</dbReference>
<feature type="signal peptide" evidence="1">
    <location>
        <begin position="1"/>
        <end position="20"/>
    </location>
</feature>
<comment type="caution">
    <text evidence="2">The sequence shown here is derived from an EMBL/GenBank/DDBJ whole genome shotgun (WGS) entry which is preliminary data.</text>
</comment>
<dbReference type="EMBL" id="JAVDQD010000001">
    <property type="protein sequence ID" value="MDR6237126.1"/>
    <property type="molecule type" value="Genomic_DNA"/>
</dbReference>